<feature type="transmembrane region" description="Helical" evidence="1">
    <location>
        <begin position="158"/>
        <end position="176"/>
    </location>
</feature>
<proteinExistence type="predicted"/>
<evidence type="ECO:0000313" key="3">
    <source>
        <dbReference type="Proteomes" id="UP000298390"/>
    </source>
</evidence>
<protein>
    <submittedName>
        <fullName evidence="2">Uncharacterized protein</fullName>
    </submittedName>
</protein>
<evidence type="ECO:0000313" key="2">
    <source>
        <dbReference type="EMBL" id="TFY52595.1"/>
    </source>
</evidence>
<dbReference type="EMBL" id="SEKV01000950">
    <property type="protein sequence ID" value="TFY52595.1"/>
    <property type="molecule type" value="Genomic_DNA"/>
</dbReference>
<dbReference type="AlphaFoldDB" id="A0A4Y9XR95"/>
<comment type="caution">
    <text evidence="2">The sequence shown here is derived from an EMBL/GenBank/DDBJ whole genome shotgun (WGS) entry which is preliminary data.</text>
</comment>
<keyword evidence="1" id="KW-0812">Transmembrane</keyword>
<evidence type="ECO:0000256" key="1">
    <source>
        <dbReference type="SAM" id="Phobius"/>
    </source>
</evidence>
<accession>A0A4Y9XR95</accession>
<feature type="transmembrane region" description="Helical" evidence="1">
    <location>
        <begin position="132"/>
        <end position="152"/>
    </location>
</feature>
<keyword evidence="1" id="KW-0472">Membrane</keyword>
<reference evidence="2 3" key="1">
    <citation type="submission" date="2019-01" db="EMBL/GenBank/DDBJ databases">
        <title>Genome sequencing of the rare red list fungi Fomitopsis rosea.</title>
        <authorList>
            <person name="Buettner E."/>
            <person name="Kellner H."/>
        </authorList>
    </citation>
    <scope>NUCLEOTIDE SEQUENCE [LARGE SCALE GENOMIC DNA]</scope>
    <source>
        <strain evidence="2 3">DSM 105464</strain>
    </source>
</reference>
<organism evidence="2 3">
    <name type="scientific">Rhodofomes roseus</name>
    <dbReference type="NCBI Taxonomy" id="34475"/>
    <lineage>
        <taxon>Eukaryota</taxon>
        <taxon>Fungi</taxon>
        <taxon>Dikarya</taxon>
        <taxon>Basidiomycota</taxon>
        <taxon>Agaricomycotina</taxon>
        <taxon>Agaricomycetes</taxon>
        <taxon>Polyporales</taxon>
        <taxon>Rhodofomes</taxon>
    </lineage>
</organism>
<dbReference type="Proteomes" id="UP000298390">
    <property type="component" value="Unassembled WGS sequence"/>
</dbReference>
<feature type="transmembrane region" description="Helical" evidence="1">
    <location>
        <begin position="90"/>
        <end position="111"/>
    </location>
</feature>
<gene>
    <name evidence="2" type="ORF">EVJ58_g9922</name>
</gene>
<name>A0A4Y9XR95_9APHY</name>
<sequence length="262" mass="28930">MLAVISAMRVYAVSGRQWLITAVALLVGVLPVGVNVYAASHATIYFEGGVCSYDTNLTGRENFMYVFIPVAKSSSSVHEASHRFALLSRLATIVCDVIVVATIWVKTYSLAKYHAQTRSFNQSLLWYLLRDGTVYFIVLLILNVVDIFLFYFKSEVNFLASIILPLSLILISRLLINLREVASSRGLDETSTTTHTSSFEVQTPFEMSTIVFGQGIEDGAPKRTGFGGDAGCYGGHEMLDSVPEECAYQENADEIEMIHLEA</sequence>
<keyword evidence="1" id="KW-1133">Transmembrane helix</keyword>